<name>A0A833ZVL0_9CHIR</name>
<accession>A0A833ZVL0</accession>
<dbReference type="AlphaFoldDB" id="A0A833ZVL0"/>
<evidence type="ECO:0000256" key="1">
    <source>
        <dbReference type="SAM" id="MobiDB-lite"/>
    </source>
</evidence>
<organism evidence="2 3">
    <name type="scientific">Phyllostomus discolor</name>
    <name type="common">pale spear-nosed bat</name>
    <dbReference type="NCBI Taxonomy" id="89673"/>
    <lineage>
        <taxon>Eukaryota</taxon>
        <taxon>Metazoa</taxon>
        <taxon>Chordata</taxon>
        <taxon>Craniata</taxon>
        <taxon>Vertebrata</taxon>
        <taxon>Euteleostomi</taxon>
        <taxon>Mammalia</taxon>
        <taxon>Eutheria</taxon>
        <taxon>Laurasiatheria</taxon>
        <taxon>Chiroptera</taxon>
        <taxon>Yangochiroptera</taxon>
        <taxon>Phyllostomidae</taxon>
        <taxon>Phyllostominae</taxon>
        <taxon>Phyllostomus</taxon>
    </lineage>
</organism>
<feature type="region of interest" description="Disordered" evidence="1">
    <location>
        <begin position="116"/>
        <end position="156"/>
    </location>
</feature>
<reference evidence="2 3" key="1">
    <citation type="journal article" date="2020" name="Nature">
        <title>Six reference-quality genomes reveal evolution of bat adaptations.</title>
        <authorList>
            <person name="Jebb D."/>
            <person name="Huang Z."/>
            <person name="Pippel M."/>
            <person name="Hughes G.M."/>
            <person name="Lavrichenko K."/>
            <person name="Devanna P."/>
            <person name="Winkler S."/>
            <person name="Jermiin L.S."/>
            <person name="Skirmuntt E.C."/>
            <person name="Katzourakis A."/>
            <person name="Burkitt-Gray L."/>
            <person name="Ray D.A."/>
            <person name="Sullivan K.A.M."/>
            <person name="Roscito J.G."/>
            <person name="Kirilenko B.M."/>
            <person name="Davalos L.M."/>
            <person name="Corthals A.P."/>
            <person name="Power M.L."/>
            <person name="Jones G."/>
            <person name="Ransome R.D."/>
            <person name="Dechmann D.K.N."/>
            <person name="Locatelli A.G."/>
            <person name="Puechmaille S.J."/>
            <person name="Fedrigo O."/>
            <person name="Jarvis E.D."/>
            <person name="Hiller M."/>
            <person name="Vernes S.C."/>
            <person name="Myers E.W."/>
            <person name="Teeling E.C."/>
        </authorList>
    </citation>
    <scope>NUCLEOTIDE SEQUENCE [LARGE SCALE GENOMIC DNA]</scope>
    <source>
        <strain evidence="2">Bat1K_MPI-CBG_1</strain>
    </source>
</reference>
<sequence>MKVFPPRSGGEGGLDGCGRSRLQVRGLALSPHWLADPHGDGRQAPHPQFSASAPPGSVGPGPHAEGAWPPRAWHPGGGHLRPHVGPGFAGLGEGVSRVPATRQGGALEKSWGPLAREDPRRCAPAWSPGRDQLATLTPQPGSPRSGRQGCPASWPLRHTRRRRVVLGHTLNKL</sequence>
<comment type="caution">
    <text evidence="2">The sequence shown here is derived from an EMBL/GenBank/DDBJ whole genome shotgun (WGS) entry which is preliminary data.</text>
</comment>
<gene>
    <name evidence="2" type="ORF">HJG60_011603</name>
</gene>
<feature type="region of interest" description="Disordered" evidence="1">
    <location>
        <begin position="32"/>
        <end position="96"/>
    </location>
</feature>
<proteinExistence type="predicted"/>
<dbReference type="EMBL" id="JABVXQ010000007">
    <property type="protein sequence ID" value="KAF6099878.1"/>
    <property type="molecule type" value="Genomic_DNA"/>
</dbReference>
<evidence type="ECO:0000313" key="2">
    <source>
        <dbReference type="EMBL" id="KAF6099878.1"/>
    </source>
</evidence>
<feature type="compositionally biased region" description="Low complexity" evidence="1">
    <location>
        <begin position="50"/>
        <end position="64"/>
    </location>
</feature>
<protein>
    <submittedName>
        <fullName evidence="2">Uncharacterized protein</fullName>
    </submittedName>
</protein>
<dbReference type="Proteomes" id="UP000664940">
    <property type="component" value="Unassembled WGS sequence"/>
</dbReference>
<evidence type="ECO:0000313" key="3">
    <source>
        <dbReference type="Proteomes" id="UP000664940"/>
    </source>
</evidence>